<feature type="non-terminal residue" evidence="8">
    <location>
        <position position="240"/>
    </location>
</feature>
<evidence type="ECO:0000256" key="2">
    <source>
        <dbReference type="ARBA" id="ARBA00007742"/>
    </source>
</evidence>
<comment type="similarity">
    <text evidence="2">Belongs to the steroid 5-alpha reductase family.</text>
</comment>
<dbReference type="PANTHER" id="PTHR10556:SF43">
    <property type="entry name" value="STEROID 5-ALPHA-REDUCTASE DET2"/>
    <property type="match status" value="1"/>
</dbReference>
<reference evidence="8" key="1">
    <citation type="submission" date="2022-11" db="EMBL/GenBank/DDBJ databases">
        <title>Centuries of genome instability and evolution in soft-shell clam transmissible cancer (bioRxiv).</title>
        <authorList>
            <person name="Hart S.F.M."/>
            <person name="Yonemitsu M.A."/>
            <person name="Giersch R.M."/>
            <person name="Beal B.F."/>
            <person name="Arriagada G."/>
            <person name="Davis B.W."/>
            <person name="Ostrander E.A."/>
            <person name="Goff S.P."/>
            <person name="Metzger M.J."/>
        </authorList>
    </citation>
    <scope>NUCLEOTIDE SEQUENCE</scope>
    <source>
        <strain evidence="8">MELC-2E11</strain>
        <tissue evidence="8">Siphon/mantle</tissue>
    </source>
</reference>
<evidence type="ECO:0000256" key="4">
    <source>
        <dbReference type="ARBA" id="ARBA00022989"/>
    </source>
</evidence>
<feature type="transmembrane region" description="Helical" evidence="6">
    <location>
        <begin position="188"/>
        <end position="211"/>
    </location>
</feature>
<dbReference type="EMBL" id="CP111024">
    <property type="protein sequence ID" value="WAR24591.1"/>
    <property type="molecule type" value="Genomic_DNA"/>
</dbReference>
<gene>
    <name evidence="8" type="ORF">MAR_038260</name>
</gene>
<sequence length="240" mass="27376">YIVVDDSDFDAEKCIYVDICYPTRTGNGYAGFLLSVITLIAQWAKPAPYGKHEGSEAGNWGPMIPQRLGHIFSDAIPGVLMFILRHYPSFNYAVQKWTGCTGDYTGRLLSKLDPRFICGIVIFVLGFVINRWADYKLRSLRRPKTEDGKVMTSLQTNVDGDSGYFIPRGGLYEVISCPNYFGELVEWLGWSLATWSLAGLVWALFGAATFLPRSWHNHNWYKRQFEDYPSQRKALIPFIY</sequence>
<protein>
    <submittedName>
        <fullName evidence="8">S5A1-like protein</fullName>
    </submittedName>
</protein>
<dbReference type="Gene3D" id="1.20.120.1630">
    <property type="match status" value="1"/>
</dbReference>
<keyword evidence="4 6" id="KW-1133">Transmembrane helix</keyword>
<evidence type="ECO:0000256" key="3">
    <source>
        <dbReference type="ARBA" id="ARBA00022692"/>
    </source>
</evidence>
<feature type="domain" description="3-oxo-5-alpha-steroid 4-dehydrogenase C-terminal" evidence="7">
    <location>
        <begin position="97"/>
        <end position="240"/>
    </location>
</feature>
<evidence type="ECO:0000256" key="5">
    <source>
        <dbReference type="ARBA" id="ARBA00023136"/>
    </source>
</evidence>
<accession>A0ABY7FV30</accession>
<evidence type="ECO:0000259" key="7">
    <source>
        <dbReference type="Pfam" id="PF02544"/>
    </source>
</evidence>
<keyword evidence="9" id="KW-1185">Reference proteome</keyword>
<keyword evidence="5 6" id="KW-0472">Membrane</keyword>
<organism evidence="8 9">
    <name type="scientific">Mya arenaria</name>
    <name type="common">Soft-shell clam</name>
    <dbReference type="NCBI Taxonomy" id="6604"/>
    <lineage>
        <taxon>Eukaryota</taxon>
        <taxon>Metazoa</taxon>
        <taxon>Spiralia</taxon>
        <taxon>Lophotrochozoa</taxon>
        <taxon>Mollusca</taxon>
        <taxon>Bivalvia</taxon>
        <taxon>Autobranchia</taxon>
        <taxon>Heteroconchia</taxon>
        <taxon>Euheterodonta</taxon>
        <taxon>Imparidentia</taxon>
        <taxon>Neoheterodontei</taxon>
        <taxon>Myida</taxon>
        <taxon>Myoidea</taxon>
        <taxon>Myidae</taxon>
        <taxon>Mya</taxon>
    </lineage>
</organism>
<dbReference type="Proteomes" id="UP001164746">
    <property type="component" value="Chromosome 13"/>
</dbReference>
<evidence type="ECO:0000313" key="9">
    <source>
        <dbReference type="Proteomes" id="UP001164746"/>
    </source>
</evidence>
<comment type="subcellular location">
    <subcellularLocation>
        <location evidence="1">Membrane</location>
        <topology evidence="1">Multi-pass membrane protein</topology>
    </subcellularLocation>
</comment>
<dbReference type="PANTHER" id="PTHR10556">
    <property type="entry name" value="3-OXO-5-ALPHA-STEROID 4-DEHYDROGENASE"/>
    <property type="match status" value="1"/>
</dbReference>
<feature type="transmembrane region" description="Helical" evidence="6">
    <location>
        <begin position="116"/>
        <end position="133"/>
    </location>
</feature>
<name>A0ABY7FV30_MYAAR</name>
<keyword evidence="3 6" id="KW-0812">Transmembrane</keyword>
<dbReference type="InterPro" id="IPR001104">
    <property type="entry name" value="3-oxo-5_a-steroid_4-DH_C"/>
</dbReference>
<proteinExistence type="inferred from homology"/>
<evidence type="ECO:0000256" key="1">
    <source>
        <dbReference type="ARBA" id="ARBA00004141"/>
    </source>
</evidence>
<evidence type="ECO:0000256" key="6">
    <source>
        <dbReference type="SAM" id="Phobius"/>
    </source>
</evidence>
<dbReference type="PROSITE" id="PS50244">
    <property type="entry name" value="S5A_REDUCTASE"/>
    <property type="match status" value="1"/>
</dbReference>
<dbReference type="InterPro" id="IPR039357">
    <property type="entry name" value="SRD5A/TECR"/>
</dbReference>
<dbReference type="Pfam" id="PF02544">
    <property type="entry name" value="Steroid_dh"/>
    <property type="match status" value="1"/>
</dbReference>
<evidence type="ECO:0000313" key="8">
    <source>
        <dbReference type="EMBL" id="WAR24591.1"/>
    </source>
</evidence>